<dbReference type="AlphaFoldDB" id="A0A4U6V1T5"/>
<keyword evidence="3 7" id="KW-0479">Metal-binding</keyword>
<feature type="chain" id="PRO_5020841576" description="Cytochrome P450" evidence="9">
    <location>
        <begin position="21"/>
        <end position="433"/>
    </location>
</feature>
<dbReference type="SUPFAM" id="SSF48264">
    <property type="entry name" value="Cytochrome P450"/>
    <property type="match status" value="1"/>
</dbReference>
<dbReference type="Gramene" id="TKW22282">
    <property type="protein sequence ID" value="TKW22282"/>
    <property type="gene ID" value="SEVIR_4G218700v2"/>
</dbReference>
<dbReference type="InterPro" id="IPR036396">
    <property type="entry name" value="Cyt_P450_sf"/>
</dbReference>
<keyword evidence="8" id="KW-0560">Oxidoreductase</keyword>
<comment type="cofactor">
    <cofactor evidence="7">
        <name>heme</name>
        <dbReference type="ChEBI" id="CHEBI:30413"/>
    </cofactor>
</comment>
<evidence type="ECO:0000256" key="2">
    <source>
        <dbReference type="ARBA" id="ARBA00022692"/>
    </source>
</evidence>
<dbReference type="EMBL" id="CM016555">
    <property type="protein sequence ID" value="TKW22282.1"/>
    <property type="molecule type" value="Genomic_DNA"/>
</dbReference>
<keyword evidence="4" id="KW-1133">Transmembrane helix</keyword>
<comment type="similarity">
    <text evidence="8">Belongs to the cytochrome P450 family.</text>
</comment>
<evidence type="ECO:0000256" key="5">
    <source>
        <dbReference type="ARBA" id="ARBA00023004"/>
    </source>
</evidence>
<reference evidence="10" key="1">
    <citation type="submission" date="2019-03" db="EMBL/GenBank/DDBJ databases">
        <title>WGS assembly of Setaria viridis.</title>
        <authorList>
            <person name="Huang P."/>
            <person name="Jenkins J."/>
            <person name="Grimwood J."/>
            <person name="Barry K."/>
            <person name="Healey A."/>
            <person name="Mamidi S."/>
            <person name="Sreedasyam A."/>
            <person name="Shu S."/>
            <person name="Feldman M."/>
            <person name="Wu J."/>
            <person name="Yu Y."/>
            <person name="Chen C."/>
            <person name="Johnson J."/>
            <person name="Rokhsar D."/>
            <person name="Baxter I."/>
            <person name="Schmutz J."/>
            <person name="Brutnell T."/>
            <person name="Kellogg E."/>
        </authorList>
    </citation>
    <scope>NUCLEOTIDE SEQUENCE [LARGE SCALE GENOMIC DNA]</scope>
</reference>
<dbReference type="Proteomes" id="UP000298652">
    <property type="component" value="Chromosome 4"/>
</dbReference>
<keyword evidence="5 7" id="KW-0408">Iron</keyword>
<evidence type="ECO:0000313" key="10">
    <source>
        <dbReference type="EMBL" id="TKW22282.1"/>
    </source>
</evidence>
<feature type="binding site" description="axial binding residue" evidence="7">
    <location>
        <position position="406"/>
    </location>
    <ligand>
        <name>heme</name>
        <dbReference type="ChEBI" id="CHEBI:30413"/>
    </ligand>
    <ligandPart>
        <name>Fe</name>
        <dbReference type="ChEBI" id="CHEBI:18248"/>
    </ligandPart>
</feature>
<keyword evidence="9" id="KW-0732">Signal</keyword>
<dbReference type="Pfam" id="PF00067">
    <property type="entry name" value="p450"/>
    <property type="match status" value="1"/>
</dbReference>
<accession>A0A4U6V1T5</accession>
<evidence type="ECO:0000313" key="11">
    <source>
        <dbReference type="Proteomes" id="UP000298652"/>
    </source>
</evidence>
<dbReference type="OMA" id="YFPRWRK"/>
<evidence type="ECO:0000256" key="8">
    <source>
        <dbReference type="RuleBase" id="RU000461"/>
    </source>
</evidence>
<evidence type="ECO:0000256" key="7">
    <source>
        <dbReference type="PIRSR" id="PIRSR602403-1"/>
    </source>
</evidence>
<dbReference type="PANTHER" id="PTHR24298">
    <property type="entry name" value="FLAVONOID 3'-MONOOXYGENASE-RELATED"/>
    <property type="match status" value="1"/>
</dbReference>
<dbReference type="InterPro" id="IPR001128">
    <property type="entry name" value="Cyt_P450"/>
</dbReference>
<comment type="subcellular location">
    <subcellularLocation>
        <location evidence="1">Membrane</location>
        <topology evidence="1">Single-pass membrane protein</topology>
    </subcellularLocation>
</comment>
<keyword evidence="7 8" id="KW-0349">Heme</keyword>
<dbReference type="PRINTS" id="PR00465">
    <property type="entry name" value="EP450IV"/>
</dbReference>
<evidence type="ECO:0008006" key="12">
    <source>
        <dbReference type="Google" id="ProtNLM"/>
    </source>
</evidence>
<dbReference type="PRINTS" id="PR00385">
    <property type="entry name" value="P450"/>
</dbReference>
<dbReference type="PANTHER" id="PTHR24298:SF636">
    <property type="entry name" value="OS07G0451300 PROTEIN"/>
    <property type="match status" value="1"/>
</dbReference>
<dbReference type="InterPro" id="IPR002403">
    <property type="entry name" value="Cyt_P450_E_grp-IV"/>
</dbReference>
<evidence type="ECO:0000256" key="1">
    <source>
        <dbReference type="ARBA" id="ARBA00004167"/>
    </source>
</evidence>
<keyword evidence="2" id="KW-0812">Transmembrane</keyword>
<keyword evidence="6" id="KW-0472">Membrane</keyword>
<gene>
    <name evidence="10" type="ORF">SEVIR_4G218700v2</name>
</gene>
<dbReference type="GO" id="GO:0005506">
    <property type="term" value="F:iron ion binding"/>
    <property type="evidence" value="ECO:0007669"/>
    <property type="project" value="InterPro"/>
</dbReference>
<dbReference type="GO" id="GO:0016020">
    <property type="term" value="C:membrane"/>
    <property type="evidence" value="ECO:0007669"/>
    <property type="project" value="UniProtKB-SubCell"/>
</dbReference>
<dbReference type="InterPro" id="IPR017972">
    <property type="entry name" value="Cyt_P450_CS"/>
</dbReference>
<evidence type="ECO:0000256" key="4">
    <source>
        <dbReference type="ARBA" id="ARBA00022989"/>
    </source>
</evidence>
<dbReference type="GO" id="GO:0020037">
    <property type="term" value="F:heme binding"/>
    <property type="evidence" value="ECO:0007669"/>
    <property type="project" value="InterPro"/>
</dbReference>
<dbReference type="Gene3D" id="1.10.630.10">
    <property type="entry name" value="Cytochrome P450"/>
    <property type="match status" value="1"/>
</dbReference>
<keyword evidence="8" id="KW-0503">Monooxygenase</keyword>
<organism evidence="10 11">
    <name type="scientific">Setaria viridis</name>
    <name type="common">Green bristlegrass</name>
    <name type="synonym">Setaria italica subsp. viridis</name>
    <dbReference type="NCBI Taxonomy" id="4556"/>
    <lineage>
        <taxon>Eukaryota</taxon>
        <taxon>Viridiplantae</taxon>
        <taxon>Streptophyta</taxon>
        <taxon>Embryophyta</taxon>
        <taxon>Tracheophyta</taxon>
        <taxon>Spermatophyta</taxon>
        <taxon>Magnoliopsida</taxon>
        <taxon>Liliopsida</taxon>
        <taxon>Poales</taxon>
        <taxon>Poaceae</taxon>
        <taxon>PACMAD clade</taxon>
        <taxon>Panicoideae</taxon>
        <taxon>Panicodae</taxon>
        <taxon>Paniceae</taxon>
        <taxon>Cenchrinae</taxon>
        <taxon>Setaria</taxon>
    </lineage>
</organism>
<dbReference type="GO" id="GO:0016709">
    <property type="term" value="F:oxidoreductase activity, acting on paired donors, with incorporation or reduction of molecular oxygen, NAD(P)H as one donor, and incorporation of one atom of oxygen"/>
    <property type="evidence" value="ECO:0007669"/>
    <property type="project" value="TreeGrafter"/>
</dbReference>
<protein>
    <recommendedName>
        <fullName evidence="12">Cytochrome P450</fullName>
    </recommendedName>
</protein>
<sequence>MFLLLSGIVLPLILLLLTVSKNLKPHYNGHSHPPSPWPRLPLVRNFFCHPPTMASLAEVLRRLHAAHGPVVSLWVGGKPAIFINHHDIARRALVHMGTTFARPPHGVNSATYGSRWGLLRRNLSSHLAGEHVVGVLRGARRYGVVVTPSETFRHTVFGFFTALCFGEGVEEDTLRRLRGLHVEIISLIVELDAFHLMPVFLQVVCYFPRWRKLLEAQRRHHDLVTSITSFRQRRREEGVGSDAAEPRCYVDTLLELGLGEEEKTTTTALEWIMARLVLHQEIQQKLRSDIIARRASGNHIGKQGRPFVEAVVLEALRLHRSAQYLLAHTTDKDVTLDKYVIPKGSIVNFGVASIGRDASLWTDLNLFRPERFVEGGEASGVRSTTGGGGGPETMKMIPFGAGRRACPGAEFAMTVLQKFVDDLVRRFRVDSGC</sequence>
<evidence type="ECO:0000256" key="9">
    <source>
        <dbReference type="SAM" id="SignalP"/>
    </source>
</evidence>
<feature type="signal peptide" evidence="9">
    <location>
        <begin position="1"/>
        <end position="20"/>
    </location>
</feature>
<proteinExistence type="inferred from homology"/>
<dbReference type="PROSITE" id="PS00086">
    <property type="entry name" value="CYTOCHROME_P450"/>
    <property type="match status" value="1"/>
</dbReference>
<evidence type="ECO:0000256" key="6">
    <source>
        <dbReference type="ARBA" id="ARBA00023136"/>
    </source>
</evidence>
<evidence type="ECO:0000256" key="3">
    <source>
        <dbReference type="ARBA" id="ARBA00022723"/>
    </source>
</evidence>
<name>A0A4U6V1T5_SETVI</name>
<dbReference type="InterPro" id="IPR051103">
    <property type="entry name" value="Plant_metabolite_P450s"/>
</dbReference>
<keyword evidence="11" id="KW-1185">Reference proteome</keyword>